<dbReference type="CDD" id="cd00018">
    <property type="entry name" value="AP2"/>
    <property type="match status" value="1"/>
</dbReference>
<sequence length="181" mass="21048">MMESSSNATKSVAIVAGEEENRGILFLLKANKCCFCDFDVCLGCELFENTIVVGDDNSNNEKTKIKTKQKKKKKKNKYRGVQQRSWGKWASKILDPRLQVHVWLGTFNTAEEAARAYDRAAIEFLGLVHSLISLFLMTLRPRIKIKTYRRNRAWSQCPKSRVGIPWKVMSSCRRRWRRCRQ</sequence>
<comment type="caution">
    <text evidence="7">The sequence shown here is derived from an EMBL/GenBank/DDBJ whole genome shotgun (WGS) entry which is preliminary data.</text>
</comment>
<feature type="domain" description="AP2/ERF" evidence="6">
    <location>
        <begin position="77"/>
        <end position="135"/>
    </location>
</feature>
<reference evidence="7" key="1">
    <citation type="journal article" date="2023" name="Plant J.">
        <title>The genome of the king protea, Protea cynaroides.</title>
        <authorList>
            <person name="Chang J."/>
            <person name="Duong T.A."/>
            <person name="Schoeman C."/>
            <person name="Ma X."/>
            <person name="Roodt D."/>
            <person name="Barker N."/>
            <person name="Li Z."/>
            <person name="Van de Peer Y."/>
            <person name="Mizrachi E."/>
        </authorList>
    </citation>
    <scope>NUCLEOTIDE SEQUENCE</scope>
    <source>
        <tissue evidence="7">Young leaves</tissue>
    </source>
</reference>
<evidence type="ECO:0000256" key="3">
    <source>
        <dbReference type="ARBA" id="ARBA00023125"/>
    </source>
</evidence>
<evidence type="ECO:0000256" key="4">
    <source>
        <dbReference type="ARBA" id="ARBA00023163"/>
    </source>
</evidence>
<dbReference type="PANTHER" id="PTHR31190">
    <property type="entry name" value="DNA-BINDING DOMAIN"/>
    <property type="match status" value="1"/>
</dbReference>
<organism evidence="7 8">
    <name type="scientific">Protea cynaroides</name>
    <dbReference type="NCBI Taxonomy" id="273540"/>
    <lineage>
        <taxon>Eukaryota</taxon>
        <taxon>Viridiplantae</taxon>
        <taxon>Streptophyta</taxon>
        <taxon>Embryophyta</taxon>
        <taxon>Tracheophyta</taxon>
        <taxon>Spermatophyta</taxon>
        <taxon>Magnoliopsida</taxon>
        <taxon>Proteales</taxon>
        <taxon>Proteaceae</taxon>
        <taxon>Protea</taxon>
    </lineage>
</organism>
<keyword evidence="3" id="KW-0238">DNA-binding</keyword>
<protein>
    <recommendedName>
        <fullName evidence="6">AP2/ERF domain-containing protein</fullName>
    </recommendedName>
</protein>
<keyword evidence="2" id="KW-0805">Transcription regulation</keyword>
<dbReference type="InterPro" id="IPR001471">
    <property type="entry name" value="AP2/ERF_dom"/>
</dbReference>
<dbReference type="PRINTS" id="PR00367">
    <property type="entry name" value="ETHRSPELEMNT"/>
</dbReference>
<dbReference type="GO" id="GO:0003677">
    <property type="term" value="F:DNA binding"/>
    <property type="evidence" value="ECO:0007669"/>
    <property type="project" value="UniProtKB-KW"/>
</dbReference>
<dbReference type="GO" id="GO:0003700">
    <property type="term" value="F:DNA-binding transcription factor activity"/>
    <property type="evidence" value="ECO:0007669"/>
    <property type="project" value="InterPro"/>
</dbReference>
<keyword evidence="8" id="KW-1185">Reference proteome</keyword>
<dbReference type="InterPro" id="IPR036955">
    <property type="entry name" value="AP2/ERF_dom_sf"/>
</dbReference>
<keyword evidence="5" id="KW-0539">Nucleus</keyword>
<dbReference type="SMART" id="SM00380">
    <property type="entry name" value="AP2"/>
    <property type="match status" value="1"/>
</dbReference>
<dbReference type="PROSITE" id="PS51032">
    <property type="entry name" value="AP2_ERF"/>
    <property type="match status" value="1"/>
</dbReference>
<dbReference type="InterPro" id="IPR016177">
    <property type="entry name" value="DNA-bd_dom_sf"/>
</dbReference>
<dbReference type="SUPFAM" id="SSF54171">
    <property type="entry name" value="DNA-binding domain"/>
    <property type="match status" value="1"/>
</dbReference>
<evidence type="ECO:0000313" key="7">
    <source>
        <dbReference type="EMBL" id="KAJ4955177.1"/>
    </source>
</evidence>
<proteinExistence type="predicted"/>
<dbReference type="AlphaFoldDB" id="A0A9Q0GW08"/>
<evidence type="ECO:0000256" key="2">
    <source>
        <dbReference type="ARBA" id="ARBA00023015"/>
    </source>
</evidence>
<evidence type="ECO:0000313" key="8">
    <source>
        <dbReference type="Proteomes" id="UP001141806"/>
    </source>
</evidence>
<keyword evidence="4" id="KW-0804">Transcription</keyword>
<dbReference type="Pfam" id="PF00847">
    <property type="entry name" value="AP2"/>
    <property type="match status" value="1"/>
</dbReference>
<evidence type="ECO:0000256" key="1">
    <source>
        <dbReference type="ARBA" id="ARBA00004123"/>
    </source>
</evidence>
<dbReference type="GO" id="GO:0009873">
    <property type="term" value="P:ethylene-activated signaling pathway"/>
    <property type="evidence" value="ECO:0007669"/>
    <property type="project" value="InterPro"/>
</dbReference>
<comment type="subcellular location">
    <subcellularLocation>
        <location evidence="1">Nucleus</location>
    </subcellularLocation>
</comment>
<dbReference type="EMBL" id="JAMYWD010000011">
    <property type="protein sequence ID" value="KAJ4955177.1"/>
    <property type="molecule type" value="Genomic_DNA"/>
</dbReference>
<gene>
    <name evidence="7" type="ORF">NE237_011960</name>
</gene>
<evidence type="ECO:0000256" key="5">
    <source>
        <dbReference type="ARBA" id="ARBA00023242"/>
    </source>
</evidence>
<name>A0A9Q0GW08_9MAGN</name>
<dbReference type="Gene3D" id="3.30.730.10">
    <property type="entry name" value="AP2/ERF domain"/>
    <property type="match status" value="1"/>
</dbReference>
<dbReference type="GO" id="GO:0005634">
    <property type="term" value="C:nucleus"/>
    <property type="evidence" value="ECO:0007669"/>
    <property type="project" value="UniProtKB-SubCell"/>
</dbReference>
<accession>A0A9Q0GW08</accession>
<dbReference type="InterPro" id="IPR044808">
    <property type="entry name" value="ERF_plant"/>
</dbReference>
<evidence type="ECO:0000259" key="6">
    <source>
        <dbReference type="PROSITE" id="PS51032"/>
    </source>
</evidence>
<dbReference type="Proteomes" id="UP001141806">
    <property type="component" value="Unassembled WGS sequence"/>
</dbReference>